<dbReference type="InterPro" id="IPR005471">
    <property type="entry name" value="Tscrpt_reg_IclR_N"/>
</dbReference>
<reference evidence="6" key="1">
    <citation type="submission" date="2023-07" db="EMBL/GenBank/DDBJ databases">
        <title>30 novel species of actinomycetes from the DSMZ collection.</title>
        <authorList>
            <person name="Nouioui I."/>
        </authorList>
    </citation>
    <scope>NUCLEOTIDE SEQUENCE [LARGE SCALE GENOMIC DNA]</scope>
    <source>
        <strain evidence="6">DSM 45834</strain>
    </source>
</reference>
<name>A0ABU2N921_9PSEU</name>
<dbReference type="PANTHER" id="PTHR30136:SF24">
    <property type="entry name" value="HTH-TYPE TRANSCRIPTIONAL REPRESSOR ALLR"/>
    <property type="match status" value="1"/>
</dbReference>
<dbReference type="Pfam" id="PF09339">
    <property type="entry name" value="HTH_IclR"/>
    <property type="match status" value="1"/>
</dbReference>
<evidence type="ECO:0000256" key="3">
    <source>
        <dbReference type="ARBA" id="ARBA00023163"/>
    </source>
</evidence>
<keyword evidence="3" id="KW-0804">Transcription</keyword>
<keyword evidence="6" id="KW-1185">Reference proteome</keyword>
<dbReference type="SUPFAM" id="SSF46785">
    <property type="entry name" value="Winged helix' DNA-binding domain"/>
    <property type="match status" value="1"/>
</dbReference>
<accession>A0ABU2N921</accession>
<keyword evidence="2" id="KW-0238">DNA-binding</keyword>
<comment type="caution">
    <text evidence="5">The sequence shown here is derived from an EMBL/GenBank/DDBJ whole genome shotgun (WGS) entry which is preliminary data.</text>
</comment>
<dbReference type="SMART" id="SM00346">
    <property type="entry name" value="HTH_ICLR"/>
    <property type="match status" value="1"/>
</dbReference>
<evidence type="ECO:0000313" key="6">
    <source>
        <dbReference type="Proteomes" id="UP001183202"/>
    </source>
</evidence>
<dbReference type="InterPro" id="IPR036390">
    <property type="entry name" value="WH_DNA-bd_sf"/>
</dbReference>
<dbReference type="SUPFAM" id="SSF55781">
    <property type="entry name" value="GAF domain-like"/>
    <property type="match status" value="1"/>
</dbReference>
<dbReference type="InterPro" id="IPR050707">
    <property type="entry name" value="HTH_MetabolicPath_Reg"/>
</dbReference>
<gene>
    <name evidence="5" type="ORF">RM445_13035</name>
</gene>
<dbReference type="Gene3D" id="3.30.450.40">
    <property type="match status" value="1"/>
</dbReference>
<evidence type="ECO:0000313" key="5">
    <source>
        <dbReference type="EMBL" id="MDT0350451.1"/>
    </source>
</evidence>
<feature type="domain" description="IclR-ED" evidence="4">
    <location>
        <begin position="73"/>
        <end position="247"/>
    </location>
</feature>
<dbReference type="InterPro" id="IPR036388">
    <property type="entry name" value="WH-like_DNA-bd_sf"/>
</dbReference>
<dbReference type="RefSeq" id="WP_311556483.1">
    <property type="nucleotide sequence ID" value="NZ_JAVREJ010000007.1"/>
</dbReference>
<dbReference type="Pfam" id="PF01614">
    <property type="entry name" value="IclR_C"/>
    <property type="match status" value="1"/>
</dbReference>
<evidence type="ECO:0000256" key="2">
    <source>
        <dbReference type="ARBA" id="ARBA00023125"/>
    </source>
</evidence>
<organism evidence="5 6">
    <name type="scientific">Pseudonocardia charpentierae</name>
    <dbReference type="NCBI Taxonomy" id="3075545"/>
    <lineage>
        <taxon>Bacteria</taxon>
        <taxon>Bacillati</taxon>
        <taxon>Actinomycetota</taxon>
        <taxon>Actinomycetes</taxon>
        <taxon>Pseudonocardiales</taxon>
        <taxon>Pseudonocardiaceae</taxon>
        <taxon>Pseudonocardia</taxon>
    </lineage>
</organism>
<sequence>MAGNAVESGRTVTSKVTSILMVFADGSEWSLSELARITHIPLTTTHRLVTELTAAQLLERSSDGYRTGPALGRLCATGTTDGPTVAQLAPAVLDDLAAVTGRPARLGVLRDMRVAYVEKSGWAPPTSFGARAQLPLHASALGKVLLAFAPAAVARSLVVTGLPRFTPRTLTRADQLLHALSVTRLTRIATCDGELVAGETTVAAPVVGPGGQVVAALETVVPDLRGVDSVRQLLTVSARSMSRELAGPGLSGAAAAS</sequence>
<dbReference type="EMBL" id="JAVREJ010000007">
    <property type="protein sequence ID" value="MDT0350451.1"/>
    <property type="molecule type" value="Genomic_DNA"/>
</dbReference>
<proteinExistence type="predicted"/>
<keyword evidence="1" id="KW-0805">Transcription regulation</keyword>
<protein>
    <submittedName>
        <fullName evidence="5">IclR family transcriptional regulator C-terminal domain-containing protein</fullName>
    </submittedName>
</protein>
<dbReference type="Proteomes" id="UP001183202">
    <property type="component" value="Unassembled WGS sequence"/>
</dbReference>
<evidence type="ECO:0000256" key="1">
    <source>
        <dbReference type="ARBA" id="ARBA00023015"/>
    </source>
</evidence>
<dbReference type="InterPro" id="IPR029016">
    <property type="entry name" value="GAF-like_dom_sf"/>
</dbReference>
<dbReference type="InterPro" id="IPR014757">
    <property type="entry name" value="Tscrpt_reg_IclR_C"/>
</dbReference>
<dbReference type="PROSITE" id="PS51078">
    <property type="entry name" value="ICLR_ED"/>
    <property type="match status" value="1"/>
</dbReference>
<evidence type="ECO:0000259" key="4">
    <source>
        <dbReference type="PROSITE" id="PS51078"/>
    </source>
</evidence>
<dbReference type="Gene3D" id="1.10.10.10">
    <property type="entry name" value="Winged helix-like DNA-binding domain superfamily/Winged helix DNA-binding domain"/>
    <property type="match status" value="1"/>
</dbReference>
<dbReference type="PANTHER" id="PTHR30136">
    <property type="entry name" value="HELIX-TURN-HELIX TRANSCRIPTIONAL REGULATOR, ICLR FAMILY"/>
    <property type="match status" value="1"/>
</dbReference>